<reference evidence="1" key="2">
    <citation type="journal article" date="2022" name="New Phytol.">
        <title>Evolutionary transition to the ectomycorrhizal habit in the genomes of a hyperdiverse lineage of mushroom-forming fungi.</title>
        <authorList>
            <person name="Looney B."/>
            <person name="Miyauchi S."/>
            <person name="Morin E."/>
            <person name="Drula E."/>
            <person name="Courty P.E."/>
            <person name="Kohler A."/>
            <person name="Kuo A."/>
            <person name="LaButti K."/>
            <person name="Pangilinan J."/>
            <person name="Lipzen A."/>
            <person name="Riley R."/>
            <person name="Andreopoulos W."/>
            <person name="He G."/>
            <person name="Johnson J."/>
            <person name="Nolan M."/>
            <person name="Tritt A."/>
            <person name="Barry K.W."/>
            <person name="Grigoriev I.V."/>
            <person name="Nagy L.G."/>
            <person name="Hibbett D."/>
            <person name="Henrissat B."/>
            <person name="Matheny P.B."/>
            <person name="Labbe J."/>
            <person name="Martin F.M."/>
        </authorList>
    </citation>
    <scope>NUCLEOTIDE SEQUENCE</scope>
    <source>
        <strain evidence="1">FP105234-sp</strain>
    </source>
</reference>
<proteinExistence type="predicted"/>
<feature type="non-terminal residue" evidence="1">
    <location>
        <position position="102"/>
    </location>
</feature>
<gene>
    <name evidence="1" type="ORF">FA95DRAFT_1462262</name>
</gene>
<dbReference type="EMBL" id="MU276175">
    <property type="protein sequence ID" value="KAI0040680.1"/>
    <property type="molecule type" value="Genomic_DNA"/>
</dbReference>
<comment type="caution">
    <text evidence="1">The sequence shown here is derived from an EMBL/GenBank/DDBJ whole genome shotgun (WGS) entry which is preliminary data.</text>
</comment>
<protein>
    <submittedName>
        <fullName evidence="1">Uncharacterized protein</fullName>
    </submittedName>
</protein>
<reference evidence="1" key="1">
    <citation type="submission" date="2021-02" db="EMBL/GenBank/DDBJ databases">
        <authorList>
            <consortium name="DOE Joint Genome Institute"/>
            <person name="Ahrendt S."/>
            <person name="Looney B.P."/>
            <person name="Miyauchi S."/>
            <person name="Morin E."/>
            <person name="Drula E."/>
            <person name="Courty P.E."/>
            <person name="Chicoki N."/>
            <person name="Fauchery L."/>
            <person name="Kohler A."/>
            <person name="Kuo A."/>
            <person name="Labutti K."/>
            <person name="Pangilinan J."/>
            <person name="Lipzen A."/>
            <person name="Riley R."/>
            <person name="Andreopoulos W."/>
            <person name="He G."/>
            <person name="Johnson J."/>
            <person name="Barry K.W."/>
            <person name="Grigoriev I.V."/>
            <person name="Nagy L."/>
            <person name="Hibbett D."/>
            <person name="Henrissat B."/>
            <person name="Matheny P.B."/>
            <person name="Labbe J."/>
            <person name="Martin F."/>
        </authorList>
    </citation>
    <scope>NUCLEOTIDE SEQUENCE</scope>
    <source>
        <strain evidence="1">FP105234-sp</strain>
    </source>
</reference>
<feature type="non-terminal residue" evidence="1">
    <location>
        <position position="1"/>
    </location>
</feature>
<evidence type="ECO:0000313" key="1">
    <source>
        <dbReference type="EMBL" id="KAI0040680.1"/>
    </source>
</evidence>
<accession>A0ACB8RA64</accession>
<keyword evidence="2" id="KW-1185">Reference proteome</keyword>
<name>A0ACB8RA64_9AGAM</name>
<sequence length="102" mass="12099">HPQHETHEVRVCKDDKYKVPNFLGGSLPRRDQGNIEEYCLTMLTLFKPWRTPSDLKDVDETWQSTFDNHGFSDREKRVMDFMQIKYECNDARDDYAAKRKAG</sequence>
<evidence type="ECO:0000313" key="2">
    <source>
        <dbReference type="Proteomes" id="UP000814033"/>
    </source>
</evidence>
<dbReference type="Proteomes" id="UP000814033">
    <property type="component" value="Unassembled WGS sequence"/>
</dbReference>
<organism evidence="1 2">
    <name type="scientific">Auriscalpium vulgare</name>
    <dbReference type="NCBI Taxonomy" id="40419"/>
    <lineage>
        <taxon>Eukaryota</taxon>
        <taxon>Fungi</taxon>
        <taxon>Dikarya</taxon>
        <taxon>Basidiomycota</taxon>
        <taxon>Agaricomycotina</taxon>
        <taxon>Agaricomycetes</taxon>
        <taxon>Russulales</taxon>
        <taxon>Auriscalpiaceae</taxon>
        <taxon>Auriscalpium</taxon>
    </lineage>
</organism>